<dbReference type="AlphaFoldDB" id="A0A1E1K0W6"/>
<organism evidence="1 2">
    <name type="scientific">Rhynchosporium agropyri</name>
    <dbReference type="NCBI Taxonomy" id="914238"/>
    <lineage>
        <taxon>Eukaryota</taxon>
        <taxon>Fungi</taxon>
        <taxon>Dikarya</taxon>
        <taxon>Ascomycota</taxon>
        <taxon>Pezizomycotina</taxon>
        <taxon>Leotiomycetes</taxon>
        <taxon>Helotiales</taxon>
        <taxon>Ploettnerulaceae</taxon>
        <taxon>Rhynchosporium</taxon>
    </lineage>
</organism>
<sequence>MGLLSLVGNGAAFPNWKNTVLIFDADASISHTPNSAFIPQSRQGYCASLITIVLQCGESI</sequence>
<evidence type="ECO:0000313" key="1">
    <source>
        <dbReference type="EMBL" id="CZS91530.1"/>
    </source>
</evidence>
<proteinExistence type="predicted"/>
<gene>
    <name evidence="1" type="ORF">RAG0_02123</name>
</gene>
<dbReference type="Proteomes" id="UP000178912">
    <property type="component" value="Unassembled WGS sequence"/>
</dbReference>
<evidence type="ECO:0000313" key="2">
    <source>
        <dbReference type="Proteomes" id="UP000178912"/>
    </source>
</evidence>
<keyword evidence="2" id="KW-1185">Reference proteome</keyword>
<accession>A0A1E1K0W6</accession>
<protein>
    <submittedName>
        <fullName evidence="1">Uncharacterized protein</fullName>
    </submittedName>
</protein>
<dbReference type="EMBL" id="FJUX01000008">
    <property type="protein sequence ID" value="CZS91530.1"/>
    <property type="molecule type" value="Genomic_DNA"/>
</dbReference>
<name>A0A1E1K0W6_9HELO</name>
<reference evidence="2" key="1">
    <citation type="submission" date="2016-03" db="EMBL/GenBank/DDBJ databases">
        <authorList>
            <person name="Guldener U."/>
        </authorList>
    </citation>
    <scope>NUCLEOTIDE SEQUENCE [LARGE SCALE GENOMIC DNA]</scope>
    <source>
        <strain evidence="2">04CH-RAC-A.6.1</strain>
    </source>
</reference>